<evidence type="ECO:0000313" key="2">
    <source>
        <dbReference type="Proteomes" id="UP000199437"/>
    </source>
</evidence>
<dbReference type="Gene3D" id="2.40.30.100">
    <property type="entry name" value="AF2212/PG0164-like"/>
    <property type="match status" value="1"/>
</dbReference>
<dbReference type="Pfam" id="PF13376">
    <property type="entry name" value="OmdA"/>
    <property type="match status" value="1"/>
</dbReference>
<dbReference type="Proteomes" id="UP000199437">
    <property type="component" value="Unassembled WGS sequence"/>
</dbReference>
<dbReference type="Pfam" id="PF08922">
    <property type="entry name" value="DUF1905"/>
    <property type="match status" value="1"/>
</dbReference>
<protein>
    <submittedName>
        <fullName evidence="1">Bacteriocin-protection, YdeI or OmpD-Associated</fullName>
    </submittedName>
</protein>
<dbReference type="OrthoDB" id="959664at2"/>
<reference evidence="2" key="1">
    <citation type="submission" date="2016-10" db="EMBL/GenBank/DDBJ databases">
        <authorList>
            <person name="Varghese N."/>
            <person name="Submissions S."/>
        </authorList>
    </citation>
    <scope>NUCLEOTIDE SEQUENCE [LARGE SCALE GENOMIC DNA]</scope>
    <source>
        <strain evidence="2">CGMCC 1.12402</strain>
    </source>
</reference>
<proteinExistence type="predicted"/>
<dbReference type="InterPro" id="IPR015018">
    <property type="entry name" value="DUF1905"/>
</dbReference>
<organism evidence="1 2">
    <name type="scientific">Roseivirga pacifica</name>
    <dbReference type="NCBI Taxonomy" id="1267423"/>
    <lineage>
        <taxon>Bacteria</taxon>
        <taxon>Pseudomonadati</taxon>
        <taxon>Bacteroidota</taxon>
        <taxon>Cytophagia</taxon>
        <taxon>Cytophagales</taxon>
        <taxon>Roseivirgaceae</taxon>
        <taxon>Roseivirga</taxon>
    </lineage>
</organism>
<dbReference type="InterPro" id="IPR037079">
    <property type="entry name" value="AF2212/PG0164-like_sf"/>
</dbReference>
<gene>
    <name evidence="1" type="ORF">SAMN05216290_2387</name>
</gene>
<dbReference type="RefSeq" id="WP_090258807.1">
    <property type="nucleotide sequence ID" value="NZ_FOIR01000002.1"/>
</dbReference>
<accession>A0A1I0QJA4</accession>
<dbReference type="GeneID" id="99987088"/>
<dbReference type="STRING" id="1267423.SAMN05216290_2387"/>
<dbReference type="EMBL" id="FOIR01000002">
    <property type="protein sequence ID" value="SEW27118.1"/>
    <property type="molecule type" value="Genomic_DNA"/>
</dbReference>
<evidence type="ECO:0000313" key="1">
    <source>
        <dbReference type="EMBL" id="SEW27118.1"/>
    </source>
</evidence>
<keyword evidence="2" id="KW-1185">Reference proteome</keyword>
<dbReference type="AlphaFoldDB" id="A0A1I0QJA4"/>
<dbReference type="SUPFAM" id="SSF141694">
    <property type="entry name" value="AF2212/PG0164-like"/>
    <property type="match status" value="1"/>
</dbReference>
<name>A0A1I0QJA4_9BACT</name>
<sequence>MTIETTLENFDWNMWGYHFPINAAHTEQLSSVAHRRVVCTINGQVTQQCALMPIDDGSYILINKKNREKLELNEGDKVVLEIEKDESEYGLPVPDSFRFVMDDDTEAFEHFERLTPGKQRSLLYIVNKVKSTDKQINKALAIAAHLREVNGKLDFKKLNEKIKAFNQRDQLL</sequence>